<comment type="similarity">
    <text evidence="6">Belongs to the FtsA/MreB family.</text>
</comment>
<evidence type="ECO:0000256" key="5">
    <source>
        <dbReference type="ARBA" id="ARBA00022960"/>
    </source>
</evidence>
<evidence type="ECO:0000313" key="7">
    <source>
        <dbReference type="EMBL" id="TQS21769.1"/>
    </source>
</evidence>
<comment type="caution">
    <text evidence="7">The sequence shown here is derived from an EMBL/GenBank/DDBJ whole genome shotgun (WGS) entry which is preliminary data.</text>
</comment>
<sequence length="290" mass="30117">MRGVPAARPAPAHAPRAALRVVRRRDPVVGMTGLALGLALDLGTARTRLLLSAPGRHSTAISERPSACGDPGARRWPVRHGMVADMPGCAQLVRGALRDAVTEQHPPLERVMLGVPVAASRLDRRAAYAAVSSAAGCRVTMVEEPLAAAVGCGVDIADPRPRLLLDAGAGIAEAVVIRDGEIADAGAVQVAMGDPAEGTGCSRYARERVAAMVADLIARIPAALRATARQQGLLITGGGARDPELARRLCAELRITVSPAADPANATVRGLACLLSTVENTRKDLHDDHQ</sequence>
<evidence type="ECO:0000256" key="3">
    <source>
        <dbReference type="ARBA" id="ARBA00022741"/>
    </source>
</evidence>
<dbReference type="InterPro" id="IPR043129">
    <property type="entry name" value="ATPase_NBD"/>
</dbReference>
<evidence type="ECO:0000256" key="2">
    <source>
        <dbReference type="ARBA" id="ARBA00022490"/>
    </source>
</evidence>
<dbReference type="Proteomes" id="UP000316541">
    <property type="component" value="Unassembled WGS sequence"/>
</dbReference>
<keyword evidence="2" id="KW-0963">Cytoplasm</keyword>
<accession>A0A544YYC3</accession>
<dbReference type="GO" id="GO:0005524">
    <property type="term" value="F:ATP binding"/>
    <property type="evidence" value="ECO:0007669"/>
    <property type="project" value="UniProtKB-KW"/>
</dbReference>
<dbReference type="Pfam" id="PF06723">
    <property type="entry name" value="MreB_Mbl"/>
    <property type="match status" value="1"/>
</dbReference>
<dbReference type="InterPro" id="IPR056546">
    <property type="entry name" value="MreB_MamK-like"/>
</dbReference>
<gene>
    <name evidence="7" type="ORF">FLX08_11280</name>
</gene>
<keyword evidence="5" id="KW-0133">Cell shape</keyword>
<organism evidence="7 8">
    <name type="scientific">Microbispora hainanensis</name>
    <dbReference type="NCBI Taxonomy" id="568844"/>
    <lineage>
        <taxon>Bacteria</taxon>
        <taxon>Bacillati</taxon>
        <taxon>Actinomycetota</taxon>
        <taxon>Actinomycetes</taxon>
        <taxon>Streptosporangiales</taxon>
        <taxon>Streptosporangiaceae</taxon>
        <taxon>Microbispora</taxon>
    </lineage>
</organism>
<dbReference type="PRINTS" id="PR01652">
    <property type="entry name" value="SHAPEPROTEIN"/>
</dbReference>
<dbReference type="GO" id="GO:0005737">
    <property type="term" value="C:cytoplasm"/>
    <property type="evidence" value="ECO:0007669"/>
    <property type="project" value="UniProtKB-SubCell"/>
</dbReference>
<name>A0A544YYC3_9ACTN</name>
<evidence type="ECO:0000256" key="1">
    <source>
        <dbReference type="ARBA" id="ARBA00004496"/>
    </source>
</evidence>
<proteinExistence type="inferred from homology"/>
<keyword evidence="3" id="KW-0547">Nucleotide-binding</keyword>
<keyword evidence="4" id="KW-0067">ATP-binding</keyword>
<dbReference type="PANTHER" id="PTHR42749">
    <property type="entry name" value="CELL SHAPE-DETERMINING PROTEIN MREB"/>
    <property type="match status" value="1"/>
</dbReference>
<evidence type="ECO:0000256" key="4">
    <source>
        <dbReference type="ARBA" id="ARBA00022840"/>
    </source>
</evidence>
<dbReference type="EMBL" id="VIRM01000010">
    <property type="protein sequence ID" value="TQS21769.1"/>
    <property type="molecule type" value="Genomic_DNA"/>
</dbReference>
<dbReference type="Gene3D" id="3.30.420.40">
    <property type="match status" value="2"/>
</dbReference>
<evidence type="ECO:0008006" key="9">
    <source>
        <dbReference type="Google" id="ProtNLM"/>
    </source>
</evidence>
<reference evidence="7 8" key="1">
    <citation type="submission" date="2019-07" db="EMBL/GenBank/DDBJ databases">
        <title>Microbispora hainanensis DSM 45428.</title>
        <authorList>
            <person name="Thawai C."/>
        </authorList>
    </citation>
    <scope>NUCLEOTIDE SEQUENCE [LARGE SCALE GENOMIC DNA]</scope>
    <source>
        <strain evidence="7 8">DSM 45428</strain>
    </source>
</reference>
<evidence type="ECO:0000313" key="8">
    <source>
        <dbReference type="Proteomes" id="UP000316541"/>
    </source>
</evidence>
<dbReference type="AlphaFoldDB" id="A0A544YYC3"/>
<dbReference type="PANTHER" id="PTHR42749:SF1">
    <property type="entry name" value="CELL SHAPE-DETERMINING PROTEIN MREB"/>
    <property type="match status" value="1"/>
</dbReference>
<comment type="subcellular location">
    <subcellularLocation>
        <location evidence="1">Cytoplasm</location>
    </subcellularLocation>
</comment>
<dbReference type="GO" id="GO:0008360">
    <property type="term" value="P:regulation of cell shape"/>
    <property type="evidence" value="ECO:0007669"/>
    <property type="project" value="UniProtKB-KW"/>
</dbReference>
<dbReference type="SUPFAM" id="SSF53067">
    <property type="entry name" value="Actin-like ATPase domain"/>
    <property type="match status" value="1"/>
</dbReference>
<dbReference type="InterPro" id="IPR004753">
    <property type="entry name" value="MreB"/>
</dbReference>
<evidence type="ECO:0000256" key="6">
    <source>
        <dbReference type="ARBA" id="ARBA00023458"/>
    </source>
</evidence>
<dbReference type="GO" id="GO:0000902">
    <property type="term" value="P:cell morphogenesis"/>
    <property type="evidence" value="ECO:0007669"/>
    <property type="project" value="InterPro"/>
</dbReference>
<protein>
    <recommendedName>
        <fullName evidence="9">Rod shape-determining protein</fullName>
    </recommendedName>
</protein>